<comment type="caution">
    <text evidence="9">The sequence shown here is derived from an EMBL/GenBank/DDBJ whole genome shotgun (WGS) entry which is preliminary data.</text>
</comment>
<dbReference type="PROSITE" id="PS50975">
    <property type="entry name" value="ATP_GRASP"/>
    <property type="match status" value="1"/>
</dbReference>
<evidence type="ECO:0000256" key="5">
    <source>
        <dbReference type="ARBA" id="ARBA00023267"/>
    </source>
</evidence>
<dbReference type="InterPro" id="IPR011764">
    <property type="entry name" value="Biotin_carboxylation_dom"/>
</dbReference>
<dbReference type="PROSITE" id="PS00866">
    <property type="entry name" value="CPSASE_1"/>
    <property type="match status" value="1"/>
</dbReference>
<feature type="domain" description="Biotin carboxylation" evidence="8">
    <location>
        <begin position="1"/>
        <end position="445"/>
    </location>
</feature>
<dbReference type="InterPro" id="IPR050856">
    <property type="entry name" value="Biotin_carboxylase_complex"/>
</dbReference>
<dbReference type="Pfam" id="PF02786">
    <property type="entry name" value="CPSase_L_D2"/>
    <property type="match status" value="1"/>
</dbReference>
<dbReference type="Proteomes" id="UP001596507">
    <property type="component" value="Unassembled WGS sequence"/>
</dbReference>
<dbReference type="EC" id="6.3.4.14" evidence="1"/>
<keyword evidence="5" id="KW-0092">Biotin</keyword>
<feature type="domain" description="ATP-grasp" evidence="7">
    <location>
        <begin position="120"/>
        <end position="316"/>
    </location>
</feature>
<evidence type="ECO:0000256" key="4">
    <source>
        <dbReference type="ARBA" id="ARBA00022840"/>
    </source>
</evidence>
<name>A0ABW2HAR1_9MICO</name>
<dbReference type="SUPFAM" id="SSF52440">
    <property type="entry name" value="PreATP-grasp domain"/>
    <property type="match status" value="1"/>
</dbReference>
<dbReference type="PANTHER" id="PTHR18866:SF33">
    <property type="entry name" value="METHYLCROTONOYL-COA CARBOXYLASE SUBUNIT ALPHA, MITOCHONDRIAL-RELATED"/>
    <property type="match status" value="1"/>
</dbReference>
<evidence type="ECO:0000256" key="3">
    <source>
        <dbReference type="ARBA" id="ARBA00022741"/>
    </source>
</evidence>
<keyword evidence="10" id="KW-1185">Reference proteome</keyword>
<dbReference type="PROSITE" id="PS50979">
    <property type="entry name" value="BC"/>
    <property type="match status" value="1"/>
</dbReference>
<proteinExistence type="predicted"/>
<evidence type="ECO:0000256" key="6">
    <source>
        <dbReference type="PROSITE-ProRule" id="PRU00409"/>
    </source>
</evidence>
<dbReference type="SMART" id="SM00878">
    <property type="entry name" value="Biotin_carb_C"/>
    <property type="match status" value="1"/>
</dbReference>
<evidence type="ECO:0000313" key="10">
    <source>
        <dbReference type="Proteomes" id="UP001596507"/>
    </source>
</evidence>
<dbReference type="NCBIfam" id="NF006367">
    <property type="entry name" value="PRK08591.1"/>
    <property type="match status" value="1"/>
</dbReference>
<dbReference type="SUPFAM" id="SSF56059">
    <property type="entry name" value="Glutathione synthetase ATP-binding domain-like"/>
    <property type="match status" value="1"/>
</dbReference>
<evidence type="ECO:0000313" key="9">
    <source>
        <dbReference type="EMBL" id="MFC7267530.1"/>
    </source>
</evidence>
<dbReference type="InterPro" id="IPR016185">
    <property type="entry name" value="PreATP-grasp_dom_sf"/>
</dbReference>
<evidence type="ECO:0000259" key="8">
    <source>
        <dbReference type="PROSITE" id="PS50979"/>
    </source>
</evidence>
<gene>
    <name evidence="9" type="ORF">ACFQRL_01010</name>
</gene>
<evidence type="ECO:0000256" key="2">
    <source>
        <dbReference type="ARBA" id="ARBA00022598"/>
    </source>
</evidence>
<dbReference type="EMBL" id="JBHTBE010000001">
    <property type="protein sequence ID" value="MFC7267530.1"/>
    <property type="molecule type" value="Genomic_DNA"/>
</dbReference>
<dbReference type="InterPro" id="IPR005479">
    <property type="entry name" value="CPAse_ATP-bd"/>
</dbReference>
<dbReference type="Pfam" id="PF00289">
    <property type="entry name" value="Biotin_carb_N"/>
    <property type="match status" value="1"/>
</dbReference>
<dbReference type="PANTHER" id="PTHR18866">
    <property type="entry name" value="CARBOXYLASE:PYRUVATE/ACETYL-COA/PROPIONYL-COA CARBOXYLASE"/>
    <property type="match status" value="1"/>
</dbReference>
<evidence type="ECO:0000256" key="1">
    <source>
        <dbReference type="ARBA" id="ARBA00013263"/>
    </source>
</evidence>
<dbReference type="Pfam" id="PF02785">
    <property type="entry name" value="Biotin_carb_C"/>
    <property type="match status" value="1"/>
</dbReference>
<dbReference type="Gene3D" id="3.30.470.20">
    <property type="entry name" value="ATP-grasp fold, B domain"/>
    <property type="match status" value="1"/>
</dbReference>
<keyword evidence="4 6" id="KW-0067">ATP-binding</keyword>
<reference evidence="10" key="1">
    <citation type="journal article" date="2019" name="Int. J. Syst. Evol. Microbiol.">
        <title>The Global Catalogue of Microorganisms (GCM) 10K type strain sequencing project: providing services to taxonomists for standard genome sequencing and annotation.</title>
        <authorList>
            <consortium name="The Broad Institute Genomics Platform"/>
            <consortium name="The Broad Institute Genome Sequencing Center for Infectious Disease"/>
            <person name="Wu L."/>
            <person name="Ma J."/>
        </authorList>
    </citation>
    <scope>NUCLEOTIDE SEQUENCE [LARGE SCALE GENOMIC DNA]</scope>
    <source>
        <strain evidence="10">CGMCC 1.15772</strain>
    </source>
</reference>
<dbReference type="InterPro" id="IPR011054">
    <property type="entry name" value="Rudment_hybrid_motif"/>
</dbReference>
<accession>A0ABW2HAR1</accession>
<dbReference type="SUPFAM" id="SSF51246">
    <property type="entry name" value="Rudiment single hybrid motif"/>
    <property type="match status" value="1"/>
</dbReference>
<keyword evidence="3 6" id="KW-0547">Nucleotide-binding</keyword>
<dbReference type="InterPro" id="IPR005482">
    <property type="entry name" value="Biotin_COase_C"/>
</dbReference>
<sequence>MFSRVLIANRGEIVVRIARTLRALGIESIGVYGADDADAVHVRAVDRAVALGGSVLNETYLSPDALVAAATSSGAEAVHPGYGFLAESAEFAEACAEAGLVFIGPPADVIRRMGSKTQARRTMRAAGVPVVPGSTEAIRDTAHLHAVASAVGFPLVLKASNGGGGKGFRIVRDESELDRSWERASAEALRYFGDDAVYIERLVEDARHVEVQILADAHGTTVHLLDRDCSVQRRQQKLVEEAPAPTVDAELRERICRVAVDAATAVGYRSLGTVEGLLAGEDFYFLEMNTRIQVEHPVTEMITGRDLVADQIRVAAGEPLGFTQADIVARGHAIECRINAEDASRGFLPSPGTVMTFDVPEGEGVRVDSGVEPGSVVSPRYDSLIAKLIVWGEDREQATRRMLRALDELHIEGPSTLVPFHRRLLSSRQWAAAETCADLVTDPLWLKEVALPAKL</sequence>
<organism evidence="9 10">
    <name type="scientific">Microbacterium fluvii</name>
    <dbReference type="NCBI Taxonomy" id="415215"/>
    <lineage>
        <taxon>Bacteria</taxon>
        <taxon>Bacillati</taxon>
        <taxon>Actinomycetota</taxon>
        <taxon>Actinomycetes</taxon>
        <taxon>Micrococcales</taxon>
        <taxon>Microbacteriaceae</taxon>
        <taxon>Microbacterium</taxon>
    </lineage>
</organism>
<dbReference type="RefSeq" id="WP_262872465.1">
    <property type="nucleotide sequence ID" value="NZ_BAABKW010000011.1"/>
</dbReference>
<keyword evidence="2" id="KW-0436">Ligase</keyword>
<dbReference type="InterPro" id="IPR011761">
    <property type="entry name" value="ATP-grasp"/>
</dbReference>
<protein>
    <recommendedName>
        <fullName evidence="1">biotin carboxylase</fullName>
        <ecNumber evidence="1">6.3.4.14</ecNumber>
    </recommendedName>
</protein>
<dbReference type="PROSITE" id="PS00867">
    <property type="entry name" value="CPSASE_2"/>
    <property type="match status" value="1"/>
</dbReference>
<evidence type="ECO:0000259" key="7">
    <source>
        <dbReference type="PROSITE" id="PS50975"/>
    </source>
</evidence>
<dbReference type="InterPro" id="IPR005481">
    <property type="entry name" value="BC-like_N"/>
</dbReference>